<feature type="domain" description="DUF4246" evidence="2">
    <location>
        <begin position="14"/>
        <end position="86"/>
    </location>
</feature>
<dbReference type="PANTHER" id="PTHR33119:SF1">
    <property type="entry name" value="FE2OG DIOXYGENASE DOMAIN-CONTAINING PROTEIN"/>
    <property type="match status" value="1"/>
</dbReference>
<dbReference type="Proteomes" id="UP001215712">
    <property type="component" value="Unassembled WGS sequence"/>
</dbReference>
<accession>A0AAD6HN08</accession>
<dbReference type="Pfam" id="PF14033">
    <property type="entry name" value="DUF4246"/>
    <property type="match status" value="1"/>
</dbReference>
<reference evidence="3" key="2">
    <citation type="submission" date="2023-01" db="EMBL/GenBank/DDBJ databases">
        <authorList>
            <person name="Petersen C."/>
        </authorList>
    </citation>
    <scope>NUCLEOTIDE SEQUENCE</scope>
    <source>
        <strain evidence="3">IBT 17514</strain>
    </source>
</reference>
<evidence type="ECO:0000259" key="1">
    <source>
        <dbReference type="Pfam" id="PF14033"/>
    </source>
</evidence>
<dbReference type="InterPro" id="IPR025340">
    <property type="entry name" value="DUF4246"/>
</dbReference>
<dbReference type="Pfam" id="PF21666">
    <property type="entry name" value="DUF4246_N"/>
    <property type="match status" value="1"/>
</dbReference>
<name>A0AAD6HN08_9EURO</name>
<evidence type="ECO:0000313" key="3">
    <source>
        <dbReference type="EMBL" id="KAJ5727818.1"/>
    </source>
</evidence>
<sequence length="585" mass="67490">MLVPSHPAPEQSGLPGFTLPLNYTPKIEHHIFPQIPLFPHALENITEAVKVHREILMMRIMNTITDKPEWDRKVFDEEILAKWRNEIPQTGQDVSPAMMDYIIQELQWKAGQFKKDQAITVFDMGVAKSDTAIPEEIRRALVNEVFHLEDVSDKDKDYHPGSDDKVLDLVHPSLFPLVYGRTHILPDRTITLEDCLGTVGQGKLLAVPEIKRGGDIKRYSDKFQWLPCDVAFNPTEPDSVRIVSYINNLHPIEHRGLYGVIEKVIARAIPLWNKALNGEIWLPDRIRYDGVEYEEHPEPEPVQRDDEEDEPYWERHTVWEKTRPIQQPEPQVFEASNHELDKSMDIQKLFSATGLQVIVKLANIELTPEKPEYDGGSWHIEGQLNERICATALYYYDSENITESTLGFRQRINESTISENVGYEQERHEFLQQVYGLTDEAAYGYDQFTQDLGSVVCRQGRLLTFPNVLQHRVSPFSLEDRSKPGHRKILALFLVDPHLKIISTANIPPQQEDWGKEKAYLVQSVLSNRLPAELQYMISKEGILQELMNLEEAKALRLELMEERSVNSQEQNAEFERGEFSLCEH</sequence>
<proteinExistence type="predicted"/>
<gene>
    <name evidence="3" type="ORF">N7493_005638</name>
</gene>
<dbReference type="AlphaFoldDB" id="A0AAD6HN08"/>
<reference evidence="3" key="1">
    <citation type="journal article" date="2023" name="IMA Fungus">
        <title>Comparative genomic study of the Penicillium genus elucidates a diverse pangenome and 15 lateral gene transfer events.</title>
        <authorList>
            <person name="Petersen C."/>
            <person name="Sorensen T."/>
            <person name="Nielsen M.R."/>
            <person name="Sondergaard T.E."/>
            <person name="Sorensen J.L."/>
            <person name="Fitzpatrick D.A."/>
            <person name="Frisvad J.C."/>
            <person name="Nielsen K.L."/>
        </authorList>
    </citation>
    <scope>NUCLEOTIDE SEQUENCE</scope>
    <source>
        <strain evidence="3">IBT 17514</strain>
    </source>
</reference>
<dbReference type="InterPro" id="IPR049192">
    <property type="entry name" value="DUF4246_C"/>
</dbReference>
<evidence type="ECO:0000313" key="4">
    <source>
        <dbReference type="Proteomes" id="UP001215712"/>
    </source>
</evidence>
<protein>
    <submittedName>
        <fullName evidence="3">Uncharacterized protein</fullName>
    </submittedName>
</protein>
<dbReference type="InterPro" id="IPR049207">
    <property type="entry name" value="DUF4246_N"/>
</dbReference>
<keyword evidence="4" id="KW-1185">Reference proteome</keyword>
<feature type="domain" description="DUF4246" evidence="1">
    <location>
        <begin position="97"/>
        <end position="517"/>
    </location>
</feature>
<organism evidence="3 4">
    <name type="scientific">Penicillium malachiteum</name>
    <dbReference type="NCBI Taxonomy" id="1324776"/>
    <lineage>
        <taxon>Eukaryota</taxon>
        <taxon>Fungi</taxon>
        <taxon>Dikarya</taxon>
        <taxon>Ascomycota</taxon>
        <taxon>Pezizomycotina</taxon>
        <taxon>Eurotiomycetes</taxon>
        <taxon>Eurotiomycetidae</taxon>
        <taxon>Eurotiales</taxon>
        <taxon>Aspergillaceae</taxon>
        <taxon>Penicillium</taxon>
    </lineage>
</organism>
<dbReference type="EMBL" id="JAQJAN010000006">
    <property type="protein sequence ID" value="KAJ5727818.1"/>
    <property type="molecule type" value="Genomic_DNA"/>
</dbReference>
<evidence type="ECO:0000259" key="2">
    <source>
        <dbReference type="Pfam" id="PF21666"/>
    </source>
</evidence>
<comment type="caution">
    <text evidence="3">The sequence shown here is derived from an EMBL/GenBank/DDBJ whole genome shotgun (WGS) entry which is preliminary data.</text>
</comment>
<dbReference type="PANTHER" id="PTHR33119">
    <property type="entry name" value="IFI3P"/>
    <property type="match status" value="1"/>
</dbReference>